<accession>A0A2N9IAP8</accession>
<evidence type="ECO:0000256" key="3">
    <source>
        <dbReference type="ARBA" id="ARBA00022448"/>
    </source>
</evidence>
<dbReference type="InterPro" id="IPR021827">
    <property type="entry name" value="Nup186/Nup192/Nup205"/>
</dbReference>
<name>A0A2N9IAP8_FAGSY</name>
<dbReference type="PANTHER" id="PTHR31344">
    <property type="entry name" value="NUCLEAR PORE COMPLEX PROTEIN NUP205"/>
    <property type="match status" value="1"/>
</dbReference>
<comment type="similarity">
    <text evidence="2">Belongs to the NUP186/NUP192/NUP205 family.</text>
</comment>
<evidence type="ECO:0000256" key="4">
    <source>
        <dbReference type="ARBA" id="ARBA00023242"/>
    </source>
</evidence>
<evidence type="ECO:0000256" key="1">
    <source>
        <dbReference type="ARBA" id="ARBA00004123"/>
    </source>
</evidence>
<keyword evidence="4" id="KW-0539">Nucleus</keyword>
<dbReference type="AlphaFoldDB" id="A0A2N9IAP8"/>
<evidence type="ECO:0000256" key="2">
    <source>
        <dbReference type="ARBA" id="ARBA00005892"/>
    </source>
</evidence>
<protein>
    <recommendedName>
        <fullName evidence="6">Nuclear pore complex protein NUP205</fullName>
    </recommendedName>
</protein>
<evidence type="ECO:0000313" key="5">
    <source>
        <dbReference type="EMBL" id="SPD20941.1"/>
    </source>
</evidence>
<gene>
    <name evidence="5" type="ORF">FSB_LOCUS48823</name>
</gene>
<dbReference type="GO" id="GO:0005643">
    <property type="term" value="C:nuclear pore"/>
    <property type="evidence" value="ECO:0007669"/>
    <property type="project" value="InterPro"/>
</dbReference>
<keyword evidence="3" id="KW-0813">Transport</keyword>
<organism evidence="5">
    <name type="scientific">Fagus sylvatica</name>
    <name type="common">Beechnut</name>
    <dbReference type="NCBI Taxonomy" id="28930"/>
    <lineage>
        <taxon>Eukaryota</taxon>
        <taxon>Viridiplantae</taxon>
        <taxon>Streptophyta</taxon>
        <taxon>Embryophyta</taxon>
        <taxon>Tracheophyta</taxon>
        <taxon>Spermatophyta</taxon>
        <taxon>Magnoliopsida</taxon>
        <taxon>eudicotyledons</taxon>
        <taxon>Gunneridae</taxon>
        <taxon>Pentapetalae</taxon>
        <taxon>rosids</taxon>
        <taxon>fabids</taxon>
        <taxon>Fagales</taxon>
        <taxon>Fagaceae</taxon>
        <taxon>Fagus</taxon>
    </lineage>
</organism>
<proteinExistence type="inferred from homology"/>
<dbReference type="EMBL" id="OIVN01005112">
    <property type="protein sequence ID" value="SPD20941.1"/>
    <property type="molecule type" value="Genomic_DNA"/>
</dbReference>
<reference evidence="5" key="1">
    <citation type="submission" date="2018-02" db="EMBL/GenBank/DDBJ databases">
        <authorList>
            <person name="Cohen D.B."/>
            <person name="Kent A.D."/>
        </authorList>
    </citation>
    <scope>NUCLEOTIDE SEQUENCE</scope>
</reference>
<dbReference type="PANTHER" id="PTHR31344:SF0">
    <property type="entry name" value="NUCLEAR PORE COMPLEX PROTEIN NUP205"/>
    <property type="match status" value="1"/>
</dbReference>
<comment type="subcellular location">
    <subcellularLocation>
        <location evidence="1">Nucleus</location>
    </subcellularLocation>
</comment>
<sequence length="721" mass="80794">MKLPQIVSNLKLELAEEILGNPATSGKGGVYYYSERGDRLIDLASLRDKLWQELPIQNSGADSSLLFQKFNSVYPQLSNFASEVELNDVSASRRISSLENRSEILFQVLDASLSASASPDCSLKMASILCQVALTCMAKLRDERFLCPGGLDSDSVSCLDIIMVKQLSNGACQSILFKLVMAILRHESSEALRRRQYALLLSYFQYCRHMLDPDVPTTVLQNLILDEQEGEDLDLQKMDKEKAELARANFSILRKEAQSILDLDGGHSLDSLQRACTLEAELALLLRISHKYGKSGAQVLYSMGALEHIASCRAISFQGSLRRVDMKIQRHAALDFDKQRMIITPMLRLVFSLTSLVNTAEFFEVKNKIVREVIDFVKGHQRLVDQVLREDVSEADELTMEQINLVVGILSKVWPYEENDEYGFVQGLFGMMCVLFSHEPENPSFARSVRYLEVCSSPSEHKSEEIRTKLVSIMLQPELLSVFSGHKKIPETADAPSDYHNAPVGLQQPTLNLLGSLLNSVTTALERAAEEKSLLLNKIRDINELSRQEVDEIINMCSRKDYVSSSDDIQKRVGFLELIIVHKLALVQMAPATLSKRKVEGEVVNSRPTRRYIAMVEMCQVIGSRDQLIALLVPLAEHMLNVILIHFQDSSVKSDASGTMKTITYGAKSDSGDDISLLCGKLISTLERLELLSEDKIGHNLKVFRRLVTSVKEMTIQRLAL</sequence>
<evidence type="ECO:0008006" key="6">
    <source>
        <dbReference type="Google" id="ProtNLM"/>
    </source>
</evidence>